<accession>A0A3G9GL86</accession>
<comment type="subcellular location">
    <subcellularLocation>
        <location evidence="1">Membrane</location>
        <topology evidence="1">Single-pass membrane protein</topology>
    </subcellularLocation>
</comment>
<dbReference type="Pfam" id="PF01145">
    <property type="entry name" value="Band_7"/>
    <property type="match status" value="1"/>
</dbReference>
<dbReference type="InterPro" id="IPR036013">
    <property type="entry name" value="Band_7/SPFH_dom_sf"/>
</dbReference>
<name>A0A3G9GL86_9NEIS</name>
<gene>
    <name evidence="3" type="ORF">DLM_2581</name>
</gene>
<dbReference type="Gene3D" id="3.30.479.30">
    <property type="entry name" value="Band 7 domain"/>
    <property type="match status" value="1"/>
</dbReference>
<dbReference type="RefSeq" id="WP_089085977.1">
    <property type="nucleotide sequence ID" value="NZ_AP018823.1"/>
</dbReference>
<dbReference type="InterPro" id="IPR001107">
    <property type="entry name" value="Band_7"/>
</dbReference>
<dbReference type="Proteomes" id="UP000198290">
    <property type="component" value="Chromosome"/>
</dbReference>
<reference evidence="4" key="3">
    <citation type="journal article" date="2017" name="Plant Physiol. Biochem.">
        <title>Differential oxidative and antioxidative response of duckweed Lemna minor toward plant growth promoting/inhibiting bacteria.</title>
        <authorList>
            <person name="Ishizawa H."/>
            <person name="Kuroda M."/>
            <person name="Morikawa M."/>
            <person name="Ike M."/>
        </authorList>
    </citation>
    <scope>NUCLEOTIDE SEQUENCE [LARGE SCALE GENOMIC DNA]</scope>
    <source>
        <strain evidence="4">H3</strain>
    </source>
</reference>
<reference evidence="3 4" key="2">
    <citation type="journal article" date="2017" name="Genome Announc.">
        <title>Draft genome sequence of Aquitalea magnusonii strain H3, a plant growth-promoting bacterium of duckweed Lemna minor.</title>
        <authorList>
            <person name="Ishizawa H."/>
            <person name="Kuroda M."/>
            <person name="Ike M."/>
        </authorList>
    </citation>
    <scope>NUCLEOTIDE SEQUENCE [LARGE SCALE GENOMIC DNA]</scope>
    <source>
        <strain evidence="3 4">H3</strain>
    </source>
</reference>
<dbReference type="GO" id="GO:0016020">
    <property type="term" value="C:membrane"/>
    <property type="evidence" value="ECO:0007669"/>
    <property type="project" value="UniProtKB-SubCell"/>
</dbReference>
<dbReference type="OrthoDB" id="8351024at2"/>
<sequence length="347" mass="37123">MMATAPLPASALAQSLRLGYRLLLAITLLAGLGWLTAHVRPVPADSQAVVLHFGAVDRVQRAGLLLAWPSPIDSIIWLPATERLQQRQVEGLSRNAHALALDGAGTSLQQMGDELAGSGYLLTGDVGVVQLNATVYYRIDDAAAYARQGEQALPALDRLVSAAALQLSAGRDLDSILVTRSNQPSSQQAELRERLRGELVQAVNQRLQQLRQRGVPLGLQVARIDLTSSLPHAAQAAFDAVLTADQTVERQLAQAQTAAARQQQQASAAVSTILNSAHARADERLAQARNETSEILALAPRMQQPDGPALLRQLYQDKIQQVLAKAGQVTTMDPDSSGRVIVPGVRP</sequence>
<dbReference type="EMBL" id="AP018823">
    <property type="protein sequence ID" value="BBF86187.1"/>
    <property type="molecule type" value="Genomic_DNA"/>
</dbReference>
<keyword evidence="4" id="KW-1185">Reference proteome</keyword>
<evidence type="ECO:0000313" key="3">
    <source>
        <dbReference type="EMBL" id="BBF86187.1"/>
    </source>
</evidence>
<evidence type="ECO:0000256" key="1">
    <source>
        <dbReference type="ARBA" id="ARBA00004167"/>
    </source>
</evidence>
<dbReference type="STRING" id="332411.VI06_07020"/>
<protein>
    <submittedName>
        <fullName evidence="3">HflK protein</fullName>
    </submittedName>
</protein>
<evidence type="ECO:0000313" key="4">
    <source>
        <dbReference type="Proteomes" id="UP000198290"/>
    </source>
</evidence>
<reference evidence="4" key="1">
    <citation type="journal article" date="2017" name="Biotechnol. Biofuels">
        <title>Evaluation of environmental bacterial communities as a factor affecting the growth of duckweed Lemna minor.</title>
        <authorList>
            <person name="Ishizawa H."/>
            <person name="Kuroda M."/>
            <person name="Morikawa M."/>
            <person name="Ike M."/>
        </authorList>
    </citation>
    <scope>NUCLEOTIDE SEQUENCE [LARGE SCALE GENOMIC DNA]</scope>
    <source>
        <strain evidence="4">H3</strain>
    </source>
</reference>
<feature type="domain" description="Band 7" evidence="2">
    <location>
        <begin position="43"/>
        <end position="258"/>
    </location>
</feature>
<proteinExistence type="predicted"/>
<dbReference type="AlphaFoldDB" id="A0A3G9GL86"/>
<organism evidence="3 4">
    <name type="scientific">Aquitalea magnusonii</name>
    <dbReference type="NCBI Taxonomy" id="332411"/>
    <lineage>
        <taxon>Bacteria</taxon>
        <taxon>Pseudomonadati</taxon>
        <taxon>Pseudomonadota</taxon>
        <taxon>Betaproteobacteria</taxon>
        <taxon>Neisseriales</taxon>
        <taxon>Chromobacteriaceae</taxon>
        <taxon>Aquitalea</taxon>
    </lineage>
</organism>
<dbReference type="KEGG" id="amah:DLM_2581"/>
<evidence type="ECO:0000259" key="2">
    <source>
        <dbReference type="Pfam" id="PF01145"/>
    </source>
</evidence>